<keyword evidence="2" id="KW-1185">Reference proteome</keyword>
<proteinExistence type="predicted"/>
<evidence type="ECO:0000313" key="2">
    <source>
        <dbReference type="Proteomes" id="UP000092154"/>
    </source>
</evidence>
<dbReference type="Proteomes" id="UP000092154">
    <property type="component" value="Unassembled WGS sequence"/>
</dbReference>
<dbReference type="OrthoDB" id="2682201at2759"/>
<sequence length="225" mass="25374">MRTIPVSPVTTFFAMQDMINMLITHLPLLLDIFAVQQLSREIRLWIRFVPQRRFKRILQQIFDASLARFVTVVHETGSVITGSCALNMLLRDSYDSSSSDLNLIVPHEKFLEMETYSKEEEGYINTDIEERPHPFVTSSCSCFRRYHKQHMSVTLSQAGLTGPLRTIVCGNTSADMTFMTGGGLLHCIPTLLCAVKNIRVETTGNACTGESQMCSLKADYLVLSR</sequence>
<protein>
    <submittedName>
        <fullName evidence="1">Uncharacterized protein</fullName>
    </submittedName>
</protein>
<reference evidence="1 2" key="1">
    <citation type="submission" date="2016-06" db="EMBL/GenBank/DDBJ databases">
        <title>Comparative genomics of the ectomycorrhizal sister species Rhizopogon vinicolor and Rhizopogon vesiculosus (Basidiomycota: Boletales) reveals a divergence of the mating type B locus.</title>
        <authorList>
            <consortium name="DOE Joint Genome Institute"/>
            <person name="Mujic A.B."/>
            <person name="Kuo A."/>
            <person name="Tritt A."/>
            <person name="Lipzen A."/>
            <person name="Chen C."/>
            <person name="Johnson J."/>
            <person name="Sharma A."/>
            <person name="Barry K."/>
            <person name="Grigoriev I.V."/>
            <person name="Spatafora J.W."/>
        </authorList>
    </citation>
    <scope>NUCLEOTIDE SEQUENCE [LARGE SCALE GENOMIC DNA]</scope>
    <source>
        <strain evidence="1 2">AM-OR11-026</strain>
    </source>
</reference>
<dbReference type="InParanoid" id="A0A1B7NAN5"/>
<evidence type="ECO:0000313" key="1">
    <source>
        <dbReference type="EMBL" id="OAX41905.1"/>
    </source>
</evidence>
<gene>
    <name evidence="1" type="ORF">K503DRAFT_431465</name>
</gene>
<organism evidence="1 2">
    <name type="scientific">Rhizopogon vinicolor AM-OR11-026</name>
    <dbReference type="NCBI Taxonomy" id="1314800"/>
    <lineage>
        <taxon>Eukaryota</taxon>
        <taxon>Fungi</taxon>
        <taxon>Dikarya</taxon>
        <taxon>Basidiomycota</taxon>
        <taxon>Agaricomycotina</taxon>
        <taxon>Agaricomycetes</taxon>
        <taxon>Agaricomycetidae</taxon>
        <taxon>Boletales</taxon>
        <taxon>Suillineae</taxon>
        <taxon>Rhizopogonaceae</taxon>
        <taxon>Rhizopogon</taxon>
    </lineage>
</organism>
<dbReference type="AlphaFoldDB" id="A0A1B7NAN5"/>
<accession>A0A1B7NAN5</accession>
<name>A0A1B7NAN5_9AGAM</name>
<dbReference type="EMBL" id="KV448168">
    <property type="protein sequence ID" value="OAX41905.1"/>
    <property type="molecule type" value="Genomic_DNA"/>
</dbReference>